<keyword evidence="1" id="KW-1277">Toxin-antitoxin system</keyword>
<evidence type="ECO:0008006" key="4">
    <source>
        <dbReference type="Google" id="ProtNLM"/>
    </source>
</evidence>
<dbReference type="Gene3D" id="3.30.2310.20">
    <property type="entry name" value="RelE-like"/>
    <property type="match status" value="1"/>
</dbReference>
<gene>
    <name evidence="2" type="ORF">A2Z11_02880</name>
</gene>
<dbReference type="EMBL" id="MHCS01000048">
    <property type="protein sequence ID" value="OGY25284.1"/>
    <property type="molecule type" value="Genomic_DNA"/>
</dbReference>
<proteinExistence type="predicted"/>
<dbReference type="Pfam" id="PF15738">
    <property type="entry name" value="YafQ_toxin"/>
    <property type="match status" value="1"/>
</dbReference>
<dbReference type="InterPro" id="IPR004386">
    <property type="entry name" value="Toxin_YafQ-like"/>
</dbReference>
<dbReference type="InterPro" id="IPR035093">
    <property type="entry name" value="RelE/ParE_toxin_dom_sf"/>
</dbReference>
<dbReference type="NCBIfam" id="TIGR02385">
    <property type="entry name" value="RelE_StbE"/>
    <property type="match status" value="1"/>
</dbReference>
<dbReference type="AlphaFoldDB" id="A0A1G1WCD9"/>
<sequence length="86" mass="10241">MKIEFHRSFKKKYKKLSVKIVQQFDDRLSIFETDPVNHLLNNHPLTGDRAGQWSINVTGDWRAIYIFKDEDTIVFIDIDTHSNLYQ</sequence>
<protein>
    <recommendedName>
        <fullName evidence="4">Type II toxin-antitoxin system mRNA interferase toxin, RelE/StbE family</fullName>
    </recommendedName>
</protein>
<dbReference type="STRING" id="1802596.A2Z11_02880"/>
<dbReference type="Proteomes" id="UP000176389">
    <property type="component" value="Unassembled WGS sequence"/>
</dbReference>
<name>A0A1G1WCD9_9BACT</name>
<dbReference type="SUPFAM" id="SSF143011">
    <property type="entry name" value="RelE-like"/>
    <property type="match status" value="1"/>
</dbReference>
<comment type="caution">
    <text evidence="2">The sequence shown here is derived from an EMBL/GenBank/DDBJ whole genome shotgun (WGS) entry which is preliminary data.</text>
</comment>
<evidence type="ECO:0000313" key="2">
    <source>
        <dbReference type="EMBL" id="OGY25284.1"/>
    </source>
</evidence>
<reference evidence="2 3" key="1">
    <citation type="journal article" date="2016" name="Nat. Commun.">
        <title>Thousands of microbial genomes shed light on interconnected biogeochemical processes in an aquifer system.</title>
        <authorList>
            <person name="Anantharaman K."/>
            <person name="Brown C.T."/>
            <person name="Hug L.A."/>
            <person name="Sharon I."/>
            <person name="Castelle C.J."/>
            <person name="Probst A.J."/>
            <person name="Thomas B.C."/>
            <person name="Singh A."/>
            <person name="Wilkins M.J."/>
            <person name="Karaoz U."/>
            <person name="Brodie E.L."/>
            <person name="Williams K.H."/>
            <person name="Hubbard S.S."/>
            <person name="Banfield J.F."/>
        </authorList>
    </citation>
    <scope>NUCLEOTIDE SEQUENCE [LARGE SCALE GENOMIC DNA]</scope>
</reference>
<dbReference type="InterPro" id="IPR007712">
    <property type="entry name" value="RelE/ParE_toxin"/>
</dbReference>
<evidence type="ECO:0000256" key="1">
    <source>
        <dbReference type="ARBA" id="ARBA00022649"/>
    </source>
</evidence>
<organism evidence="2 3">
    <name type="scientific">Candidatus Woykebacteria bacterium RBG_16_43_9</name>
    <dbReference type="NCBI Taxonomy" id="1802596"/>
    <lineage>
        <taxon>Bacteria</taxon>
        <taxon>Candidatus Woykeibacteriota</taxon>
    </lineage>
</organism>
<evidence type="ECO:0000313" key="3">
    <source>
        <dbReference type="Proteomes" id="UP000176389"/>
    </source>
</evidence>
<accession>A0A1G1WCD9</accession>